<organism evidence="3 4">
    <name type="scientific">Arthrobacter terrae</name>
    <dbReference type="NCBI Taxonomy" id="2935737"/>
    <lineage>
        <taxon>Bacteria</taxon>
        <taxon>Bacillati</taxon>
        <taxon>Actinomycetota</taxon>
        <taxon>Actinomycetes</taxon>
        <taxon>Micrococcales</taxon>
        <taxon>Micrococcaceae</taxon>
        <taxon>Arthrobacter</taxon>
    </lineage>
</organism>
<evidence type="ECO:0000313" key="3">
    <source>
        <dbReference type="EMBL" id="MBG0738807.1"/>
    </source>
</evidence>
<dbReference type="RefSeq" id="WP_196395743.1">
    <property type="nucleotide sequence ID" value="NZ_JADNYM010000005.1"/>
</dbReference>
<gene>
    <name evidence="3" type="ORF">IV500_05155</name>
</gene>
<feature type="region of interest" description="Disordered" evidence="1">
    <location>
        <begin position="382"/>
        <end position="403"/>
    </location>
</feature>
<keyword evidence="2" id="KW-1133">Transmembrane helix</keyword>
<accession>A0A931G9L7</accession>
<keyword evidence="2" id="KW-0472">Membrane</keyword>
<protein>
    <submittedName>
        <fullName evidence="3">Pentapeptide repeat-containing protein</fullName>
    </submittedName>
</protein>
<keyword evidence="2" id="KW-0812">Transmembrane</keyword>
<keyword evidence="4" id="KW-1185">Reference proteome</keyword>
<evidence type="ECO:0000256" key="1">
    <source>
        <dbReference type="SAM" id="MobiDB-lite"/>
    </source>
</evidence>
<dbReference type="EMBL" id="JADNYM010000005">
    <property type="protein sequence ID" value="MBG0738807.1"/>
    <property type="molecule type" value="Genomic_DNA"/>
</dbReference>
<proteinExistence type="predicted"/>
<reference evidence="3 4" key="1">
    <citation type="submission" date="2020-11" db="EMBL/GenBank/DDBJ databases">
        <title>Arthrobacter antarcticus sp. nov., isolated from Antarctic Soil.</title>
        <authorList>
            <person name="Li J."/>
        </authorList>
    </citation>
    <scope>NUCLEOTIDE SEQUENCE [LARGE SCALE GENOMIC DNA]</scope>
    <source>
        <strain evidence="3 4">Z1-20</strain>
    </source>
</reference>
<sequence length="403" mass="43798">MRRANLLTAVLVAVILAIAVAFAAYLLLHLLLPASDHPIDPKDLTQFAFTTVVGVGGVVALVVAYRRQVGIELGRFVERFGAAASQLGNPDVAVRLAGVYAMAGVADESTDHERQQCVDVLCGYLRLPYSPGTGANHEFQLEHKTPGRGGGDEMTHKYQYRQNDKEVRQTIVRVIAAHLQKDVRESWSDCTFDFTGAVLESADFSKAVFQSRVDIRGARFSGEWTSFSEAMFSGGQTVFGSATFSGERTSFDGATFGGKWTSFDGATFSGGWASFIGATFSGGWASFGDATFSGDWTVFASATFSGEQTSFRGVAFRGDQAWFDDATFSAVHTWFDDATFSGVVTSFRRADFGTGEVSFDNPKQWDPAPKFDWDASLPEAERTVKPANVKPESWPPTVRPPQP</sequence>
<dbReference type="Gene3D" id="2.160.20.80">
    <property type="entry name" value="E3 ubiquitin-protein ligase SopA"/>
    <property type="match status" value="1"/>
</dbReference>
<feature type="compositionally biased region" description="Pro residues" evidence="1">
    <location>
        <begin position="393"/>
        <end position="403"/>
    </location>
</feature>
<evidence type="ECO:0000256" key="2">
    <source>
        <dbReference type="SAM" id="Phobius"/>
    </source>
</evidence>
<evidence type="ECO:0000313" key="4">
    <source>
        <dbReference type="Proteomes" id="UP000655366"/>
    </source>
</evidence>
<feature type="transmembrane region" description="Helical" evidence="2">
    <location>
        <begin position="47"/>
        <end position="65"/>
    </location>
</feature>
<comment type="caution">
    <text evidence="3">The sequence shown here is derived from an EMBL/GenBank/DDBJ whole genome shotgun (WGS) entry which is preliminary data.</text>
</comment>
<dbReference type="AlphaFoldDB" id="A0A931G9L7"/>
<name>A0A931G9L7_9MICC</name>
<dbReference type="Proteomes" id="UP000655366">
    <property type="component" value="Unassembled WGS sequence"/>
</dbReference>